<dbReference type="Proteomes" id="UP001638806">
    <property type="component" value="Unassembled WGS sequence"/>
</dbReference>
<gene>
    <name evidence="1" type="ORF">ACCO45_000901</name>
</gene>
<organism evidence="1 2">
    <name type="scientific">Purpureocillium lilacinum</name>
    <name type="common">Paecilomyces lilacinus</name>
    <dbReference type="NCBI Taxonomy" id="33203"/>
    <lineage>
        <taxon>Eukaryota</taxon>
        <taxon>Fungi</taxon>
        <taxon>Dikarya</taxon>
        <taxon>Ascomycota</taxon>
        <taxon>Pezizomycotina</taxon>
        <taxon>Sordariomycetes</taxon>
        <taxon>Hypocreomycetidae</taxon>
        <taxon>Hypocreales</taxon>
        <taxon>Ophiocordycipitaceae</taxon>
        <taxon>Purpureocillium</taxon>
    </lineage>
</organism>
<comment type="caution">
    <text evidence="1">The sequence shown here is derived from an EMBL/GenBank/DDBJ whole genome shotgun (WGS) entry which is preliminary data.</text>
</comment>
<reference evidence="1" key="1">
    <citation type="submission" date="2024-12" db="EMBL/GenBank/DDBJ databases">
        <title>Comparative genomics and development of molecular markers within Purpureocillium lilacinum and among Purpureocillium species.</title>
        <authorList>
            <person name="Yeh Z.-Y."/>
            <person name="Ni N.-T."/>
            <person name="Lo P.-H."/>
            <person name="Mushyakhwo K."/>
            <person name="Lin C.-F."/>
            <person name="Nai Y.-S."/>
        </authorList>
    </citation>
    <scope>NUCLEOTIDE SEQUENCE</scope>
    <source>
        <strain evidence="1">NCHU-NPUST-175</strain>
    </source>
</reference>
<proteinExistence type="predicted"/>
<evidence type="ECO:0000313" key="1">
    <source>
        <dbReference type="EMBL" id="KAL3963897.1"/>
    </source>
</evidence>
<dbReference type="EMBL" id="JBGNUJ010000002">
    <property type="protein sequence ID" value="KAL3963897.1"/>
    <property type="molecule type" value="Genomic_DNA"/>
</dbReference>
<evidence type="ECO:0000313" key="2">
    <source>
        <dbReference type="Proteomes" id="UP001638806"/>
    </source>
</evidence>
<keyword evidence="2" id="KW-1185">Reference proteome</keyword>
<name>A0ACC4E6M1_PURLI</name>
<accession>A0ACC4E6M1</accession>
<protein>
    <submittedName>
        <fullName evidence="1">Uncharacterized protein</fullName>
    </submittedName>
</protein>
<sequence>MPLCPPPLPWLQSKVQHEAGTVPAESPKVTGWTGTEQYEYKYEPKDLLPVLYLATYYVQCSGHLHCGWFSCLAGLLWLLLPVVDWASRTFQVADYRDTNNSTPPPDLDDVNPFDNDATQLSDLDMPLPLLNRDVRGRLSLAHACTRPLRQRARGRGHARAQPRCTVL</sequence>